<dbReference type="SUPFAM" id="SSF81665">
    <property type="entry name" value="Calcium ATPase, transmembrane domain M"/>
    <property type="match status" value="1"/>
</dbReference>
<proteinExistence type="predicted"/>
<evidence type="ECO:0000256" key="1">
    <source>
        <dbReference type="ARBA" id="ARBA00022842"/>
    </source>
</evidence>
<protein>
    <submittedName>
        <fullName evidence="3">Sarcoplasmic/endoplasmic reticulum calcium ATPase 3</fullName>
    </submittedName>
</protein>
<keyword evidence="2" id="KW-0472">Membrane</keyword>
<dbReference type="Proteomes" id="UP000288805">
    <property type="component" value="Unassembled WGS sequence"/>
</dbReference>
<dbReference type="PANTHER" id="PTHR42861">
    <property type="entry name" value="CALCIUM-TRANSPORTING ATPASE"/>
    <property type="match status" value="1"/>
</dbReference>
<dbReference type="Gene3D" id="1.20.1110.10">
    <property type="entry name" value="Calcium-transporting ATPase, transmembrane domain"/>
    <property type="match status" value="1"/>
</dbReference>
<keyword evidence="1" id="KW-0460">Magnesium</keyword>
<keyword evidence="2" id="KW-1133">Transmembrane helix</keyword>
<gene>
    <name evidence="3" type="primary">ATP2A3</name>
    <name evidence="3" type="ORF">CK203_080772</name>
</gene>
<evidence type="ECO:0000313" key="3">
    <source>
        <dbReference type="EMBL" id="RVW56167.1"/>
    </source>
</evidence>
<feature type="transmembrane region" description="Helical" evidence="2">
    <location>
        <begin position="12"/>
        <end position="35"/>
    </location>
</feature>
<sequence>MENFTMLDILDILICGWGMVSGGCPIAVALAVAAIPEGLPAVVTTCLALGTKRMARLNAIVRSLPSVETLAAPQ</sequence>
<dbReference type="OrthoDB" id="3352408at2759"/>
<dbReference type="AlphaFoldDB" id="A0A438F834"/>
<accession>A0A438F834</accession>
<dbReference type="EMBL" id="QGNW01001094">
    <property type="protein sequence ID" value="RVW56167.1"/>
    <property type="molecule type" value="Genomic_DNA"/>
</dbReference>
<evidence type="ECO:0000313" key="4">
    <source>
        <dbReference type="Proteomes" id="UP000288805"/>
    </source>
</evidence>
<evidence type="ECO:0000256" key="2">
    <source>
        <dbReference type="SAM" id="Phobius"/>
    </source>
</evidence>
<keyword evidence="2" id="KW-0812">Transmembrane</keyword>
<dbReference type="InterPro" id="IPR023298">
    <property type="entry name" value="ATPase_P-typ_TM_dom_sf"/>
</dbReference>
<organism evidence="3 4">
    <name type="scientific">Vitis vinifera</name>
    <name type="common">Grape</name>
    <dbReference type="NCBI Taxonomy" id="29760"/>
    <lineage>
        <taxon>Eukaryota</taxon>
        <taxon>Viridiplantae</taxon>
        <taxon>Streptophyta</taxon>
        <taxon>Embryophyta</taxon>
        <taxon>Tracheophyta</taxon>
        <taxon>Spermatophyta</taxon>
        <taxon>Magnoliopsida</taxon>
        <taxon>eudicotyledons</taxon>
        <taxon>Gunneridae</taxon>
        <taxon>Pentapetalae</taxon>
        <taxon>rosids</taxon>
        <taxon>Vitales</taxon>
        <taxon>Vitaceae</taxon>
        <taxon>Viteae</taxon>
        <taxon>Vitis</taxon>
    </lineage>
</organism>
<reference evidence="3 4" key="1">
    <citation type="journal article" date="2018" name="PLoS Genet.">
        <title>Population sequencing reveals clonal diversity and ancestral inbreeding in the grapevine cultivar Chardonnay.</title>
        <authorList>
            <person name="Roach M.J."/>
            <person name="Johnson D.L."/>
            <person name="Bohlmann J."/>
            <person name="van Vuuren H.J."/>
            <person name="Jones S.J."/>
            <person name="Pretorius I.S."/>
            <person name="Schmidt S.A."/>
            <person name="Borneman A.R."/>
        </authorList>
    </citation>
    <scope>NUCLEOTIDE SEQUENCE [LARGE SCALE GENOMIC DNA]</scope>
    <source>
        <strain evidence="4">cv. Chardonnay</strain>
        <tissue evidence="3">Leaf</tissue>
    </source>
</reference>
<name>A0A438F834_VITVI</name>
<comment type="caution">
    <text evidence="3">The sequence shown here is derived from an EMBL/GenBank/DDBJ whole genome shotgun (WGS) entry which is preliminary data.</text>
</comment>